<dbReference type="Pfam" id="PF18730">
    <property type="entry name" value="HEPN_Cthe2314"/>
    <property type="match status" value="1"/>
</dbReference>
<evidence type="ECO:0000259" key="2">
    <source>
        <dbReference type="Pfam" id="PF18730"/>
    </source>
</evidence>
<dbReference type="InterPro" id="IPR041394">
    <property type="entry name" value="HEPN_Cthe2314"/>
</dbReference>
<gene>
    <name evidence="3" type="ORF">DNHGIG_15280</name>
</gene>
<name>A0AAV4LE87_9BACL</name>
<organism evidence="3 4">
    <name type="scientific">Collibacillus ludicampi</name>
    <dbReference type="NCBI Taxonomy" id="2771369"/>
    <lineage>
        <taxon>Bacteria</taxon>
        <taxon>Bacillati</taxon>
        <taxon>Bacillota</taxon>
        <taxon>Bacilli</taxon>
        <taxon>Bacillales</taxon>
        <taxon>Alicyclobacillaceae</taxon>
        <taxon>Collibacillus</taxon>
    </lineage>
</organism>
<accession>A0AAV4LE87</accession>
<feature type="domain" description="Cthe-2314-like HEPN" evidence="2">
    <location>
        <begin position="55"/>
        <end position="197"/>
    </location>
</feature>
<protein>
    <recommendedName>
        <fullName evidence="2">Cthe-2314-like HEPN domain-containing protein</fullName>
    </recommendedName>
</protein>
<evidence type="ECO:0000313" key="3">
    <source>
        <dbReference type="EMBL" id="GIM45979.1"/>
    </source>
</evidence>
<dbReference type="AlphaFoldDB" id="A0AAV4LE87"/>
<dbReference type="Proteomes" id="UP001057291">
    <property type="component" value="Unassembled WGS sequence"/>
</dbReference>
<dbReference type="RefSeq" id="WP_282199136.1">
    <property type="nucleotide sequence ID" value="NZ_BOQE01000001.1"/>
</dbReference>
<evidence type="ECO:0000256" key="1">
    <source>
        <dbReference type="SAM" id="Coils"/>
    </source>
</evidence>
<keyword evidence="4" id="KW-1185">Reference proteome</keyword>
<dbReference type="EMBL" id="BOQE01000001">
    <property type="protein sequence ID" value="GIM45979.1"/>
    <property type="molecule type" value="Genomic_DNA"/>
</dbReference>
<comment type="caution">
    <text evidence="3">The sequence shown here is derived from an EMBL/GenBank/DDBJ whole genome shotgun (WGS) entry which is preliminary data.</text>
</comment>
<evidence type="ECO:0000313" key="4">
    <source>
        <dbReference type="Proteomes" id="UP001057291"/>
    </source>
</evidence>
<proteinExistence type="predicted"/>
<reference evidence="3" key="1">
    <citation type="journal article" date="2023" name="Int. J. Syst. Evol. Microbiol.">
        <title>Collibacillus ludicampi gen. nov., sp. nov., a new soil bacterium of the family Alicyclobacillaceae.</title>
        <authorList>
            <person name="Jojima T."/>
            <person name="Ioku Y."/>
            <person name="Fukuta Y."/>
            <person name="Shirasaka N."/>
            <person name="Matsumura Y."/>
            <person name="Mori M."/>
        </authorList>
    </citation>
    <scope>NUCLEOTIDE SEQUENCE</scope>
    <source>
        <strain evidence="3">TP075</strain>
    </source>
</reference>
<sequence>MDYLTFLIDQKYIEKAEAELDIYDFPSWIDLREKLDSAIGQDALKSNKMLETKQWISLLERKYKELSTSLVYCLAYHYYSVDNSLYCKNPSDPFYEPHLSFFLDTAAGRAFSLIEKLGQMLNVYLELGLSEGKGMGAKQVSFKEVIKKLDISYKEKLAELEKAVEDFEELRHKHTHRFNPEHSRWKVNQSDQGKLNNEEKLVVFFGLDENKLPIVPYKQIQVYKNFQVKLYKALKNIFSKMKAEL</sequence>
<keyword evidence="1" id="KW-0175">Coiled coil</keyword>
<feature type="coiled-coil region" evidence="1">
    <location>
        <begin position="146"/>
        <end position="177"/>
    </location>
</feature>